<proteinExistence type="predicted"/>
<dbReference type="Gene3D" id="3.40.109.10">
    <property type="entry name" value="NADH Oxidase"/>
    <property type="match status" value="2"/>
</dbReference>
<organism evidence="2 3">
    <name type="scientific">Nocardia mangyaensis</name>
    <dbReference type="NCBI Taxonomy" id="2213200"/>
    <lineage>
        <taxon>Bacteria</taxon>
        <taxon>Bacillati</taxon>
        <taxon>Actinomycetota</taxon>
        <taxon>Actinomycetes</taxon>
        <taxon>Mycobacteriales</taxon>
        <taxon>Nocardiaceae</taxon>
        <taxon>Nocardia</taxon>
    </lineage>
</organism>
<protein>
    <recommendedName>
        <fullName evidence="1">Nitroreductase domain-containing protein</fullName>
    </recommendedName>
</protein>
<dbReference type="Pfam" id="PF00881">
    <property type="entry name" value="Nitroreductase"/>
    <property type="match status" value="1"/>
</dbReference>
<accession>A0A1J0VSK4</accession>
<evidence type="ECO:0000313" key="3">
    <source>
        <dbReference type="Proteomes" id="UP000183810"/>
    </source>
</evidence>
<dbReference type="SUPFAM" id="SSF55469">
    <property type="entry name" value="FMN-dependent nitroreductase-like"/>
    <property type="match status" value="1"/>
</dbReference>
<evidence type="ECO:0000259" key="1">
    <source>
        <dbReference type="Pfam" id="PF00881"/>
    </source>
</evidence>
<name>A0A1J0VSK4_9NOCA</name>
<dbReference type="InterPro" id="IPR029479">
    <property type="entry name" value="Nitroreductase"/>
</dbReference>
<dbReference type="EMBL" id="CP018082">
    <property type="protein sequence ID" value="APE35013.1"/>
    <property type="molecule type" value="Genomic_DNA"/>
</dbReference>
<dbReference type="InterPro" id="IPR000415">
    <property type="entry name" value="Nitroreductase-like"/>
</dbReference>
<dbReference type="KEGG" id="nsl:BOX37_14820"/>
<dbReference type="RefSeq" id="WP_071928198.1">
    <property type="nucleotide sequence ID" value="NZ_CP018082.1"/>
</dbReference>
<dbReference type="Proteomes" id="UP000183810">
    <property type="component" value="Chromosome"/>
</dbReference>
<dbReference type="GO" id="GO:0016491">
    <property type="term" value="F:oxidoreductase activity"/>
    <property type="evidence" value="ECO:0007669"/>
    <property type="project" value="InterPro"/>
</dbReference>
<keyword evidence="3" id="KW-1185">Reference proteome</keyword>
<evidence type="ECO:0000313" key="2">
    <source>
        <dbReference type="EMBL" id="APE35013.1"/>
    </source>
</evidence>
<sequence length="390" mass="40626">MHSIATAPMAWKDLIDPVAPQIARMEPLGGRVAGVVTRIEEMIGRGGASSLRRVPSAGATYPYEILLVSPASTSVVLVDLVRRQVVARAGDCFDVDADSYACLLVGRPWLSMRKYGPRGYLYHLIDGGHAIFDLALLSVTEPPPGPGTGLLPGSHDTVIGDVLAAGRITAGAPRSSSRWRLVTTADAHVQSGRTAFEKWATRISPPAPAPVVFDRVGNLPGQPERAVTARRSAGSFTPGYDTEPLRRVIASGVRCADSALEQLNLPRPVVQVTGHGAAAVTRPPTDLLAALGGQDHLIGADAYVVIGVPTRGDDTIDHRRQGLLIAAGVVGQALYLAATESGAAVTGIGGIDPSAWNRVLPAGQQALYLIAVGGSADGEKFDALHPGSHG</sequence>
<gene>
    <name evidence="2" type="ORF">BOX37_14820</name>
</gene>
<reference evidence="2" key="1">
    <citation type="submission" date="2016-11" db="EMBL/GenBank/DDBJ databases">
        <authorList>
            <person name="Jaros S."/>
            <person name="Januszkiewicz K."/>
            <person name="Wedrychowicz H."/>
        </authorList>
    </citation>
    <scope>NUCLEOTIDE SEQUENCE [LARGE SCALE GENOMIC DNA]</scope>
    <source>
        <strain evidence="2">Y48</strain>
    </source>
</reference>
<dbReference type="AlphaFoldDB" id="A0A1J0VSK4"/>
<feature type="domain" description="Nitroreductase" evidence="1">
    <location>
        <begin position="256"/>
        <end position="373"/>
    </location>
</feature>